<dbReference type="InterPro" id="IPR006311">
    <property type="entry name" value="TAT_signal"/>
</dbReference>
<dbReference type="GeneID" id="57875641"/>
<dbReference type="Proteomes" id="UP000001890">
    <property type="component" value="Chromosome"/>
</dbReference>
<organism evidence="2 3">
    <name type="scientific">Xanthomonas albilineans (strain GPE PC73 / CFBP 7063)</name>
    <dbReference type="NCBI Taxonomy" id="380358"/>
    <lineage>
        <taxon>Bacteria</taxon>
        <taxon>Pseudomonadati</taxon>
        <taxon>Pseudomonadota</taxon>
        <taxon>Gammaproteobacteria</taxon>
        <taxon>Lysobacterales</taxon>
        <taxon>Lysobacteraceae</taxon>
        <taxon>Xanthomonas</taxon>
    </lineage>
</organism>
<feature type="signal peptide" evidence="1">
    <location>
        <begin position="1"/>
        <end position="30"/>
    </location>
</feature>
<evidence type="ECO:0000256" key="1">
    <source>
        <dbReference type="SAM" id="SignalP"/>
    </source>
</evidence>
<protein>
    <recommendedName>
        <fullName evidence="4">Secreted protein</fullName>
    </recommendedName>
</protein>
<dbReference type="AlphaFoldDB" id="D2UGZ3"/>
<dbReference type="KEGG" id="xal:XALC_0332"/>
<dbReference type="RefSeq" id="WP_012914891.1">
    <property type="nucleotide sequence ID" value="NC_013722.1"/>
</dbReference>
<reference evidence="2 3" key="1">
    <citation type="journal article" date="2009" name="BMC Genomics">
        <title>The complete genome sequence of Xanthomonas albilineans provides new insights into the reductive genome evolution of the xylem-limited Xanthomonadaceae.</title>
        <authorList>
            <person name="Pieretti I."/>
            <person name="Royer M."/>
            <person name="Barbe V."/>
            <person name="Carrere S."/>
            <person name="Koebnik R."/>
            <person name="Cociancich S."/>
            <person name="Couloux A."/>
            <person name="Darrasse A."/>
            <person name="Gouzy J."/>
            <person name="Jacques M.A."/>
            <person name="Lauber E."/>
            <person name="Manceau C."/>
            <person name="Mangenot S."/>
            <person name="Poussier S."/>
            <person name="Segurens B."/>
            <person name="Szurek B."/>
            <person name="Verdier V."/>
            <person name="Arlat M."/>
            <person name="Rott P."/>
        </authorList>
    </citation>
    <scope>NUCLEOTIDE SEQUENCE [LARGE SCALE GENOMIC DNA]</scope>
    <source>
        <strain evidence="3">GPE PC73 / CFBP 7063</strain>
    </source>
</reference>
<evidence type="ECO:0000313" key="3">
    <source>
        <dbReference type="Proteomes" id="UP000001890"/>
    </source>
</evidence>
<sequence>MTTHSNDSRRNFLLGTAATAIAAIIPVATAAAVNPVATQAPAHGRALPETQTFMMQVLGDLRQAPTGLQLAPGQLSEPITLAGNGTYRVKISPTDITTRFGPIYKLVLADAHGTPLEEMNIGSDTTATFTRHGVQVYALSIEQAL</sequence>
<gene>
    <name evidence="2" type="ordered locus">XALc_0332</name>
</gene>
<dbReference type="EMBL" id="FP565176">
    <property type="protein sequence ID" value="CBE70790.1"/>
    <property type="molecule type" value="Genomic_DNA"/>
</dbReference>
<evidence type="ECO:0008006" key="4">
    <source>
        <dbReference type="Google" id="ProtNLM"/>
    </source>
</evidence>
<accession>D2UGZ3</accession>
<proteinExistence type="predicted"/>
<name>D2UGZ3_XANAP</name>
<keyword evidence="3" id="KW-1185">Reference proteome</keyword>
<dbReference type="PROSITE" id="PS51318">
    <property type="entry name" value="TAT"/>
    <property type="match status" value="1"/>
</dbReference>
<feature type="chain" id="PRO_5003037643" description="Secreted protein" evidence="1">
    <location>
        <begin position="31"/>
        <end position="145"/>
    </location>
</feature>
<evidence type="ECO:0000313" key="2">
    <source>
        <dbReference type="EMBL" id="CBE70790.1"/>
    </source>
</evidence>
<keyword evidence="1" id="KW-0732">Signal</keyword>